<name>A0A816XGC1_BRANA</name>
<evidence type="ECO:0000313" key="1">
    <source>
        <dbReference type="EMBL" id="CAF2145063.1"/>
    </source>
</evidence>
<protein>
    <submittedName>
        <fullName evidence="1">(rape) hypothetical protein</fullName>
    </submittedName>
</protein>
<dbReference type="AlphaFoldDB" id="A0A816XGC1"/>
<reference evidence="1" key="1">
    <citation type="submission" date="2021-01" db="EMBL/GenBank/DDBJ databases">
        <authorList>
            <consortium name="Genoscope - CEA"/>
            <person name="William W."/>
        </authorList>
    </citation>
    <scope>NUCLEOTIDE SEQUENCE</scope>
</reference>
<dbReference type="Proteomes" id="UP001295469">
    <property type="component" value="Chromosome A02"/>
</dbReference>
<organism evidence="1">
    <name type="scientific">Brassica napus</name>
    <name type="common">Rape</name>
    <dbReference type="NCBI Taxonomy" id="3708"/>
    <lineage>
        <taxon>Eukaryota</taxon>
        <taxon>Viridiplantae</taxon>
        <taxon>Streptophyta</taxon>
        <taxon>Embryophyta</taxon>
        <taxon>Tracheophyta</taxon>
        <taxon>Spermatophyta</taxon>
        <taxon>Magnoliopsida</taxon>
        <taxon>eudicotyledons</taxon>
        <taxon>Gunneridae</taxon>
        <taxon>Pentapetalae</taxon>
        <taxon>rosids</taxon>
        <taxon>malvids</taxon>
        <taxon>Brassicales</taxon>
        <taxon>Brassicaceae</taxon>
        <taxon>Brassiceae</taxon>
        <taxon>Brassica</taxon>
    </lineage>
</organism>
<accession>A0A816XGC1</accession>
<sequence>MMDWQTLDKLVASQLIMSQEEEEVNIKDPSDNMKPFIIISPKSKQQWPL</sequence>
<gene>
    <name evidence="1" type="ORF">DARMORV10_A02P42270.1</name>
</gene>
<dbReference type="EMBL" id="HG994356">
    <property type="protein sequence ID" value="CAF2145063.1"/>
    <property type="molecule type" value="Genomic_DNA"/>
</dbReference>
<proteinExistence type="predicted"/>